<proteinExistence type="predicted"/>
<protein>
    <submittedName>
        <fullName evidence="1">Uncharacterized protein</fullName>
    </submittedName>
</protein>
<dbReference type="Proteomes" id="UP001497535">
    <property type="component" value="Unassembled WGS sequence"/>
</dbReference>
<name>A0ACB1A5R3_MELEN</name>
<evidence type="ECO:0000313" key="2">
    <source>
        <dbReference type="Proteomes" id="UP001497535"/>
    </source>
</evidence>
<keyword evidence="2" id="KW-1185">Reference proteome</keyword>
<sequence>MFIQTIFSTFSYPLNPFLTSPHSLHTSTTSISLSPQTQIHANIDTNGASQHKLPPPLPPKIFFLHPKTRTHYNNSRKKKFFGKEGRGGGE</sequence>
<comment type="caution">
    <text evidence="1">The sequence shown here is derived from an EMBL/GenBank/DDBJ whole genome shotgun (WGS) entry which is preliminary data.</text>
</comment>
<organism evidence="1 2">
    <name type="scientific">Meloidogyne enterolobii</name>
    <name type="common">Root-knot nematode worm</name>
    <name type="synonym">Meloidogyne mayaguensis</name>
    <dbReference type="NCBI Taxonomy" id="390850"/>
    <lineage>
        <taxon>Eukaryota</taxon>
        <taxon>Metazoa</taxon>
        <taxon>Ecdysozoa</taxon>
        <taxon>Nematoda</taxon>
        <taxon>Chromadorea</taxon>
        <taxon>Rhabditida</taxon>
        <taxon>Tylenchina</taxon>
        <taxon>Tylenchomorpha</taxon>
        <taxon>Tylenchoidea</taxon>
        <taxon>Meloidogynidae</taxon>
        <taxon>Meloidogyninae</taxon>
        <taxon>Meloidogyne</taxon>
    </lineage>
</organism>
<evidence type="ECO:0000313" key="1">
    <source>
        <dbReference type="EMBL" id="CAK5086099.1"/>
    </source>
</evidence>
<gene>
    <name evidence="1" type="ORF">MENTE1834_LOCUS33588</name>
</gene>
<accession>A0ACB1A5R3</accession>
<reference evidence="1" key="1">
    <citation type="submission" date="2023-11" db="EMBL/GenBank/DDBJ databases">
        <authorList>
            <person name="Poullet M."/>
        </authorList>
    </citation>
    <scope>NUCLEOTIDE SEQUENCE</scope>
    <source>
        <strain evidence="1">E1834</strain>
    </source>
</reference>
<dbReference type="EMBL" id="CAVMJV010000059">
    <property type="protein sequence ID" value="CAK5086099.1"/>
    <property type="molecule type" value="Genomic_DNA"/>
</dbReference>